<accession>A0AAD5PWZ6</accession>
<name>A0AAD5PWZ6_9CRUS</name>
<evidence type="ECO:0000313" key="2">
    <source>
        <dbReference type="Proteomes" id="UP000820818"/>
    </source>
</evidence>
<dbReference type="Gene3D" id="3.40.50.1820">
    <property type="entry name" value="alpha/beta hydrolase"/>
    <property type="match status" value="1"/>
</dbReference>
<dbReference type="AlphaFoldDB" id="A0AAD5PWZ6"/>
<sequence length="216" mass="24624">MVNWISSSAIGGLKRLLIGATLLPGKFSSRHSSVYYSRDSRDIWQVTINNTRRHSVSLASRSFWQPAVAPFHVPNRLSSFTVCKSKMVISVEAASVWETPNDHPILALHGWHDNASTFDNLIPLLLSDLYVVCLDFCVHGLSSSHYPKGMMYHYWDHIAHIHLVAEYFETKEGKQMRDCHDHLTGSTRAHLHNQRVPAKHFKSIRSTKCLTPFTFI</sequence>
<dbReference type="Proteomes" id="UP000820818">
    <property type="component" value="Linkage Group LG3"/>
</dbReference>
<dbReference type="SUPFAM" id="SSF53474">
    <property type="entry name" value="alpha/beta-Hydrolases"/>
    <property type="match status" value="1"/>
</dbReference>
<keyword evidence="2" id="KW-1185">Reference proteome</keyword>
<organism evidence="1 2">
    <name type="scientific">Daphnia sinensis</name>
    <dbReference type="NCBI Taxonomy" id="1820382"/>
    <lineage>
        <taxon>Eukaryota</taxon>
        <taxon>Metazoa</taxon>
        <taxon>Ecdysozoa</taxon>
        <taxon>Arthropoda</taxon>
        <taxon>Crustacea</taxon>
        <taxon>Branchiopoda</taxon>
        <taxon>Diplostraca</taxon>
        <taxon>Cladocera</taxon>
        <taxon>Anomopoda</taxon>
        <taxon>Daphniidae</taxon>
        <taxon>Daphnia</taxon>
        <taxon>Daphnia similis group</taxon>
    </lineage>
</organism>
<proteinExistence type="predicted"/>
<reference evidence="1 2" key="1">
    <citation type="submission" date="2022-05" db="EMBL/GenBank/DDBJ databases">
        <title>A multi-omics perspective on studying reproductive biology in Daphnia sinensis.</title>
        <authorList>
            <person name="Jia J."/>
        </authorList>
    </citation>
    <scope>NUCLEOTIDE SEQUENCE [LARGE SCALE GENOMIC DNA]</scope>
    <source>
        <strain evidence="1 2">WSL</strain>
    </source>
</reference>
<protein>
    <submittedName>
        <fullName evidence="1">Uncharacterized protein</fullName>
    </submittedName>
</protein>
<evidence type="ECO:0000313" key="1">
    <source>
        <dbReference type="EMBL" id="KAI9561238.1"/>
    </source>
</evidence>
<comment type="caution">
    <text evidence="1">The sequence shown here is derived from an EMBL/GenBank/DDBJ whole genome shotgun (WGS) entry which is preliminary data.</text>
</comment>
<gene>
    <name evidence="1" type="ORF">GHT06_012194</name>
</gene>
<dbReference type="EMBL" id="WJBH02000003">
    <property type="protein sequence ID" value="KAI9561238.1"/>
    <property type="molecule type" value="Genomic_DNA"/>
</dbReference>
<dbReference type="InterPro" id="IPR029058">
    <property type="entry name" value="AB_hydrolase_fold"/>
</dbReference>